<evidence type="ECO:0000256" key="2">
    <source>
        <dbReference type="ARBA" id="ARBA00022475"/>
    </source>
</evidence>
<dbReference type="InterPro" id="IPR038766">
    <property type="entry name" value="Membrane_comp_ABC_pdt"/>
</dbReference>
<dbReference type="RefSeq" id="WP_101301121.1">
    <property type="nucleotide sequence ID" value="NZ_CP025197.1"/>
</dbReference>
<accession>A0A2K9ELX5</accession>
<reference evidence="8 9" key="1">
    <citation type="submission" date="2017-12" db="EMBL/GenBank/DDBJ databases">
        <title>Complete genome sequence of Herbivorax saccincola GGR1, a novel Cellulosome-producing hydrolytic bacterium in a thermophilic biogas plant, established by Illumina and Nanopore MinION sequencing.</title>
        <authorList>
            <person name="Pechtl A."/>
            <person name="Ruckert C."/>
            <person name="Koeck D.E."/>
            <person name="Maus I."/>
            <person name="Winkler A."/>
            <person name="Kalinowski J."/>
            <person name="Puhler A."/>
            <person name="Schwarz W.W."/>
            <person name="Zverlov V.V."/>
            <person name="Schluter A."/>
            <person name="Liebl W."/>
        </authorList>
    </citation>
    <scope>NUCLEOTIDE SEQUENCE [LARGE SCALE GENOMIC DNA]</scope>
    <source>
        <strain evidence="9">SR1</strain>
    </source>
</reference>
<keyword evidence="5 6" id="KW-0472">Membrane</keyword>
<evidence type="ECO:0000313" key="8">
    <source>
        <dbReference type="EMBL" id="AUG57591.1"/>
    </source>
</evidence>
<feature type="transmembrane region" description="Helical" evidence="6">
    <location>
        <begin position="354"/>
        <end position="375"/>
    </location>
</feature>
<keyword evidence="4 6" id="KW-1133">Transmembrane helix</keyword>
<dbReference type="GO" id="GO:0005886">
    <property type="term" value="C:plasma membrane"/>
    <property type="evidence" value="ECO:0007669"/>
    <property type="project" value="UniProtKB-SubCell"/>
</dbReference>
<evidence type="ECO:0000256" key="6">
    <source>
        <dbReference type="SAM" id="Phobius"/>
    </source>
</evidence>
<gene>
    <name evidence="8" type="ORF">HVS_08415</name>
</gene>
<dbReference type="InterPro" id="IPR003838">
    <property type="entry name" value="ABC3_permease_C"/>
</dbReference>
<keyword evidence="9" id="KW-1185">Reference proteome</keyword>
<protein>
    <submittedName>
        <fullName evidence="8">FtsX-like permease family protein</fullName>
    </submittedName>
</protein>
<evidence type="ECO:0000256" key="1">
    <source>
        <dbReference type="ARBA" id="ARBA00004651"/>
    </source>
</evidence>
<evidence type="ECO:0000259" key="7">
    <source>
        <dbReference type="Pfam" id="PF02687"/>
    </source>
</evidence>
<proteinExistence type="predicted"/>
<dbReference type="Proteomes" id="UP000233534">
    <property type="component" value="Chromosome"/>
</dbReference>
<feature type="domain" description="ABC3 transporter permease C-terminal" evidence="7">
    <location>
        <begin position="261"/>
        <end position="374"/>
    </location>
</feature>
<feature type="transmembrane region" description="Helical" evidence="6">
    <location>
        <begin position="261"/>
        <end position="282"/>
    </location>
</feature>
<feature type="transmembrane region" description="Helical" evidence="6">
    <location>
        <begin position="614"/>
        <end position="640"/>
    </location>
</feature>
<keyword evidence="3 6" id="KW-0812">Transmembrane</keyword>
<dbReference type="PANTHER" id="PTHR30287:SF1">
    <property type="entry name" value="INNER MEMBRANE PROTEIN"/>
    <property type="match status" value="1"/>
</dbReference>
<evidence type="ECO:0000256" key="4">
    <source>
        <dbReference type="ARBA" id="ARBA00022989"/>
    </source>
</evidence>
<dbReference type="Pfam" id="PF02687">
    <property type="entry name" value="FtsX"/>
    <property type="match status" value="2"/>
</dbReference>
<feature type="transmembrane region" description="Helical" evidence="6">
    <location>
        <begin position="421"/>
        <end position="442"/>
    </location>
</feature>
<dbReference type="EMBL" id="CP025197">
    <property type="protein sequence ID" value="AUG57591.1"/>
    <property type="molecule type" value="Genomic_DNA"/>
</dbReference>
<dbReference type="KEGG" id="hsc:HVS_08415"/>
<dbReference type="AlphaFoldDB" id="A0A2K9ELX5"/>
<feature type="transmembrane region" description="Helical" evidence="6">
    <location>
        <begin position="668"/>
        <end position="689"/>
    </location>
</feature>
<feature type="domain" description="ABC3 transporter permease C-terminal" evidence="7">
    <location>
        <begin position="624"/>
        <end position="741"/>
    </location>
</feature>
<feature type="transmembrane region" description="Helical" evidence="6">
    <location>
        <begin position="20"/>
        <end position="38"/>
    </location>
</feature>
<sequence>MRNPLSKRYLRELKKNVGRYICTFLLLVTTIILESGFLCVMESAKYSLDEYLIENKVEDGYFEAAFPLEDKIKSKLEEEDIVLCDNFYSTAEEFNGGTKVYIFNERSEMNIPALFEGSLPADKNEIAVDRLFAENHNIKVGDSLELNKIIFTVSGTISLPDYSSLFLSNQDLVMNTTGFGVCVVSNEGFAGFEESTVTYRYSYRHNDRNLSDKEKVEAANRIRKILVGNGVNVQDFLIAKDNQSISFLPNDMGKDGPIMEVLIYILVVIIAFVFAVLSAHTIEEEASIIGTLRSMGYKKAELVLHYIALPIIVTFLALVAGNALGYTVMIEPFKRIYYKSYCLPPLTVKFNQVAFIKTTIIPIVIMIVINLLLLVNKMSLSPHRFLRKDLKKRKQKKAAKLPNFKFINRFRIRVILQNKGSYLVLFFGIFLSSFLLMFGIGLKPLMDYYVDTIDDTIPYEYQYILKVPVEAKGGEKVLIYSLETEYYLTKDNVKVTFYGVQEDSDIFNDFKIPREENHIIVSDSFAKKLKVNVGDEIIFEDTVYEKKYSLVVDEICPYTNNLGVYMSINNLCRLLEKDTGTFNSYVSQKKLDIDDAYIAKFMNRSDFLGVAKQVMISFGNVIAIINVFSVFAYLVLMYLLTKIVIDKNSLYISFMKVFGYEKKEIRKLYLDTSAIVVLISLLVCLPLEANLFKMILVYISSLIEGYMDFYLPVSVYVKIVLVGVIAYFGINALHLGKVRRIPMNEALKNRE</sequence>
<evidence type="ECO:0000256" key="5">
    <source>
        <dbReference type="ARBA" id="ARBA00023136"/>
    </source>
</evidence>
<name>A0A2K9ELX5_9FIRM</name>
<feature type="transmembrane region" description="Helical" evidence="6">
    <location>
        <begin position="303"/>
        <end position="324"/>
    </location>
</feature>
<keyword evidence="2" id="KW-1003">Cell membrane</keyword>
<feature type="transmembrane region" description="Helical" evidence="6">
    <location>
        <begin position="709"/>
        <end position="730"/>
    </location>
</feature>
<comment type="subcellular location">
    <subcellularLocation>
        <location evidence="1">Cell membrane</location>
        <topology evidence="1">Multi-pass membrane protein</topology>
    </subcellularLocation>
</comment>
<dbReference type="PANTHER" id="PTHR30287">
    <property type="entry name" value="MEMBRANE COMPONENT OF PREDICTED ABC SUPERFAMILY METABOLITE UPTAKE TRANSPORTER"/>
    <property type="match status" value="1"/>
</dbReference>
<evidence type="ECO:0000313" key="9">
    <source>
        <dbReference type="Proteomes" id="UP000233534"/>
    </source>
</evidence>
<evidence type="ECO:0000256" key="3">
    <source>
        <dbReference type="ARBA" id="ARBA00022692"/>
    </source>
</evidence>
<organism evidence="8 9">
    <name type="scientific">Acetivibrio saccincola</name>
    <dbReference type="NCBI Taxonomy" id="1677857"/>
    <lineage>
        <taxon>Bacteria</taxon>
        <taxon>Bacillati</taxon>
        <taxon>Bacillota</taxon>
        <taxon>Clostridia</taxon>
        <taxon>Eubacteriales</taxon>
        <taxon>Oscillospiraceae</taxon>
        <taxon>Acetivibrio</taxon>
    </lineage>
</organism>